<keyword evidence="12" id="KW-0963">Cytoplasm</keyword>
<dbReference type="PROSITE" id="PS00583">
    <property type="entry name" value="PFKB_KINASES_1"/>
    <property type="match status" value="1"/>
</dbReference>
<evidence type="ECO:0000256" key="5">
    <source>
        <dbReference type="ARBA" id="ARBA00022723"/>
    </source>
</evidence>
<accession>A0A559K937</accession>
<organism evidence="14 15">
    <name type="scientific">Paenibacillus cremeus</name>
    <dbReference type="NCBI Taxonomy" id="2163881"/>
    <lineage>
        <taxon>Bacteria</taxon>
        <taxon>Bacillati</taxon>
        <taxon>Bacillota</taxon>
        <taxon>Bacilli</taxon>
        <taxon>Bacillales</taxon>
        <taxon>Paenibacillaceae</taxon>
        <taxon>Paenibacillus</taxon>
    </lineage>
</organism>
<dbReference type="RefSeq" id="WP_144849288.1">
    <property type="nucleotide sequence ID" value="NZ_VNJI01000021.1"/>
</dbReference>
<dbReference type="AlphaFoldDB" id="A0A559K937"/>
<evidence type="ECO:0000256" key="12">
    <source>
        <dbReference type="HAMAP-Rule" id="MF_01987"/>
    </source>
</evidence>
<keyword evidence="5 12" id="KW-0479">Metal-binding</keyword>
<keyword evidence="10 12" id="KW-0630">Potassium</keyword>
<comment type="pathway">
    <text evidence="12">Carbohydrate metabolism; D-ribose degradation; D-ribose 5-phosphate from beta-D-ribopyranose: step 2/2.</text>
</comment>
<dbReference type="OrthoDB" id="9775849at2"/>
<dbReference type="Gene3D" id="3.40.1190.20">
    <property type="match status" value="1"/>
</dbReference>
<dbReference type="SUPFAM" id="SSF53613">
    <property type="entry name" value="Ribokinase-like"/>
    <property type="match status" value="1"/>
</dbReference>
<evidence type="ECO:0000256" key="8">
    <source>
        <dbReference type="ARBA" id="ARBA00022840"/>
    </source>
</evidence>
<evidence type="ECO:0000259" key="13">
    <source>
        <dbReference type="Pfam" id="PF00294"/>
    </source>
</evidence>
<feature type="binding site" evidence="12">
    <location>
        <begin position="10"/>
        <end position="12"/>
    </location>
    <ligand>
        <name>substrate</name>
    </ligand>
</feature>
<keyword evidence="8 12" id="KW-0067">ATP-binding</keyword>
<keyword evidence="11 12" id="KW-0119">Carbohydrate metabolism</keyword>
<feature type="binding site" evidence="12">
    <location>
        <position position="181"/>
    </location>
    <ligand>
        <name>ATP</name>
        <dbReference type="ChEBI" id="CHEBI:30616"/>
    </ligand>
</feature>
<dbReference type="InterPro" id="IPR002173">
    <property type="entry name" value="Carboh/pur_kinase_PfkB_CS"/>
</dbReference>
<feature type="binding site" evidence="12">
    <location>
        <position position="282"/>
    </location>
    <ligand>
        <name>K(+)</name>
        <dbReference type="ChEBI" id="CHEBI:29103"/>
    </ligand>
</feature>
<keyword evidence="15" id="KW-1185">Reference proteome</keyword>
<evidence type="ECO:0000256" key="7">
    <source>
        <dbReference type="ARBA" id="ARBA00022777"/>
    </source>
</evidence>
<sequence>MRIIVIGSANMDLVMQTDRIPSVGETIHGGGFFLSPGGKGANQAVACAKLGAETWMMAKVGDDLFGHSLMDSLSGFGVRTDYMTAEAGVTTGVAAITVCEGDNSIILDSGANDKVTPEYIAGYKDELLSAAAVMLQLEIPMESVHTAIELVKGKVPIFLNPAPAVPIEDAILQGVDYFTPNEIECRLYTGVDVRNIEDAFVALNALRAKGIRYPLITLGEKGVVYYNGSDNVYKEGRKVQAVDTTAAGDTFSGALAAMITSGKSMDEAVEIAQLAASITVTRLGAQNAIPSLSEVMGLK</sequence>
<keyword evidence="6 12" id="KW-0547">Nucleotide-binding</keyword>
<dbReference type="HAMAP" id="MF_01987">
    <property type="entry name" value="Ribokinase"/>
    <property type="match status" value="1"/>
</dbReference>
<feature type="active site" description="Proton acceptor" evidence="12">
    <location>
        <position position="249"/>
    </location>
</feature>
<dbReference type="GO" id="GO:0004747">
    <property type="term" value="F:ribokinase activity"/>
    <property type="evidence" value="ECO:0007669"/>
    <property type="project" value="UniProtKB-UniRule"/>
</dbReference>
<feature type="binding site" evidence="12">
    <location>
        <begin position="248"/>
        <end position="249"/>
    </location>
    <ligand>
        <name>ATP</name>
        <dbReference type="ChEBI" id="CHEBI:30616"/>
    </ligand>
</feature>
<dbReference type="PANTHER" id="PTHR10584">
    <property type="entry name" value="SUGAR KINASE"/>
    <property type="match status" value="1"/>
</dbReference>
<dbReference type="GO" id="GO:0005829">
    <property type="term" value="C:cytosol"/>
    <property type="evidence" value="ECO:0007669"/>
    <property type="project" value="TreeGrafter"/>
</dbReference>
<comment type="catalytic activity">
    <reaction evidence="12">
        <text>D-ribose + ATP = D-ribose 5-phosphate + ADP + H(+)</text>
        <dbReference type="Rhea" id="RHEA:13697"/>
        <dbReference type="ChEBI" id="CHEBI:15378"/>
        <dbReference type="ChEBI" id="CHEBI:30616"/>
        <dbReference type="ChEBI" id="CHEBI:47013"/>
        <dbReference type="ChEBI" id="CHEBI:78346"/>
        <dbReference type="ChEBI" id="CHEBI:456216"/>
        <dbReference type="EC" id="2.7.1.15"/>
    </reaction>
</comment>
<dbReference type="GO" id="GO:0046872">
    <property type="term" value="F:metal ion binding"/>
    <property type="evidence" value="ECO:0007669"/>
    <property type="project" value="UniProtKB-KW"/>
</dbReference>
<feature type="binding site" evidence="12">
    <location>
        <position position="249"/>
    </location>
    <ligand>
        <name>substrate</name>
    </ligand>
</feature>
<reference evidence="14 15" key="1">
    <citation type="submission" date="2019-07" db="EMBL/GenBank/DDBJ databases">
        <authorList>
            <person name="Kim J."/>
        </authorList>
    </citation>
    <scope>NUCLEOTIDE SEQUENCE [LARGE SCALE GENOMIC DNA]</scope>
    <source>
        <strain evidence="14 15">JC52</strain>
    </source>
</reference>
<dbReference type="Pfam" id="PF00294">
    <property type="entry name" value="PfkB"/>
    <property type="match status" value="1"/>
</dbReference>
<comment type="subunit">
    <text evidence="12">Homodimer.</text>
</comment>
<feature type="binding site" evidence="12">
    <location>
        <position position="138"/>
    </location>
    <ligand>
        <name>substrate</name>
    </ligand>
</feature>
<evidence type="ECO:0000313" key="15">
    <source>
        <dbReference type="Proteomes" id="UP000317036"/>
    </source>
</evidence>
<dbReference type="PROSITE" id="PS00584">
    <property type="entry name" value="PFKB_KINASES_2"/>
    <property type="match status" value="1"/>
</dbReference>
<dbReference type="PANTHER" id="PTHR10584:SF166">
    <property type="entry name" value="RIBOKINASE"/>
    <property type="match status" value="1"/>
</dbReference>
<dbReference type="UniPathway" id="UPA00916">
    <property type="reaction ID" value="UER00889"/>
</dbReference>
<dbReference type="InterPro" id="IPR011611">
    <property type="entry name" value="PfkB_dom"/>
</dbReference>
<dbReference type="GO" id="GO:0019303">
    <property type="term" value="P:D-ribose catabolic process"/>
    <property type="evidence" value="ECO:0007669"/>
    <property type="project" value="UniProtKB-UniRule"/>
</dbReference>
<evidence type="ECO:0000256" key="4">
    <source>
        <dbReference type="ARBA" id="ARBA00022679"/>
    </source>
</evidence>
<dbReference type="InterPro" id="IPR011877">
    <property type="entry name" value="Ribokinase"/>
</dbReference>
<evidence type="ECO:0000256" key="1">
    <source>
        <dbReference type="ARBA" id="ARBA00005380"/>
    </source>
</evidence>
<comment type="activity regulation">
    <text evidence="12">Activated by a monovalent cation that binds near, but not in, the active site. The most likely occupant of the site in vivo is potassium. Ion binding induces a conformational change that may alter substrate affinity.</text>
</comment>
<feature type="domain" description="Carbohydrate kinase PfkB" evidence="13">
    <location>
        <begin position="3"/>
        <end position="291"/>
    </location>
</feature>
<dbReference type="GO" id="GO:0005524">
    <property type="term" value="F:ATP binding"/>
    <property type="evidence" value="ECO:0007669"/>
    <property type="project" value="UniProtKB-UniRule"/>
</dbReference>
<evidence type="ECO:0000256" key="10">
    <source>
        <dbReference type="ARBA" id="ARBA00022958"/>
    </source>
</evidence>
<evidence type="ECO:0000256" key="9">
    <source>
        <dbReference type="ARBA" id="ARBA00022842"/>
    </source>
</evidence>
<dbReference type="EC" id="2.7.1.15" evidence="2 12"/>
<evidence type="ECO:0000256" key="6">
    <source>
        <dbReference type="ARBA" id="ARBA00022741"/>
    </source>
</evidence>
<comment type="similarity">
    <text evidence="12">Belongs to the carbohydrate kinase PfkB family. Ribokinase subfamily.</text>
</comment>
<evidence type="ECO:0000256" key="3">
    <source>
        <dbReference type="ARBA" id="ARBA00016943"/>
    </source>
</evidence>
<feature type="binding site" evidence="12">
    <location>
        <position position="243"/>
    </location>
    <ligand>
        <name>K(+)</name>
        <dbReference type="ChEBI" id="CHEBI:29103"/>
    </ligand>
</feature>
<keyword evidence="7 12" id="KW-0418">Kinase</keyword>
<feature type="binding site" evidence="12">
    <location>
        <begin position="38"/>
        <end position="42"/>
    </location>
    <ligand>
        <name>substrate</name>
    </ligand>
</feature>
<comment type="similarity">
    <text evidence="1">Belongs to the carbohydrate kinase pfkB family.</text>
</comment>
<comment type="subcellular location">
    <subcellularLocation>
        <location evidence="12">Cytoplasm</location>
    </subcellularLocation>
</comment>
<comment type="cofactor">
    <cofactor evidence="12">
        <name>Mg(2+)</name>
        <dbReference type="ChEBI" id="CHEBI:18420"/>
    </cofactor>
    <text evidence="12">Requires a divalent cation, most likely magnesium in vivo, as an electrophilic catalyst to aid phosphoryl group transfer. It is the chelate of the metal and the nucleotide that is the actual substrate.</text>
</comment>
<dbReference type="NCBIfam" id="TIGR02152">
    <property type="entry name" value="D_ribokin_bact"/>
    <property type="match status" value="1"/>
</dbReference>
<proteinExistence type="inferred from homology"/>
<evidence type="ECO:0000256" key="2">
    <source>
        <dbReference type="ARBA" id="ARBA00012035"/>
    </source>
</evidence>
<comment type="caution">
    <text evidence="14">The sequence shown here is derived from an EMBL/GenBank/DDBJ whole genome shotgun (WGS) entry which is preliminary data.</text>
</comment>
<dbReference type="InterPro" id="IPR002139">
    <property type="entry name" value="Ribo/fructo_kinase"/>
</dbReference>
<evidence type="ECO:0000256" key="11">
    <source>
        <dbReference type="ARBA" id="ARBA00023277"/>
    </source>
</evidence>
<feature type="binding site" evidence="12">
    <location>
        <position position="279"/>
    </location>
    <ligand>
        <name>K(+)</name>
        <dbReference type="ChEBI" id="CHEBI:29103"/>
    </ligand>
</feature>
<gene>
    <name evidence="12 14" type="primary">rbsK</name>
    <name evidence="14" type="ORF">FPZ49_17605</name>
</gene>
<keyword evidence="4 12" id="KW-0808">Transferase</keyword>
<protein>
    <recommendedName>
        <fullName evidence="3 12">Ribokinase</fullName>
        <shortName evidence="12">RK</shortName>
        <ecNumber evidence="2 12">2.7.1.15</ecNumber>
    </recommendedName>
</protein>
<dbReference type="CDD" id="cd01174">
    <property type="entry name" value="ribokinase"/>
    <property type="match status" value="1"/>
</dbReference>
<dbReference type="PRINTS" id="PR00990">
    <property type="entry name" value="RIBOKINASE"/>
</dbReference>
<comment type="caution">
    <text evidence="12">Lacks conserved residue(s) required for the propagation of feature annotation.</text>
</comment>
<keyword evidence="9 12" id="KW-0460">Magnesium</keyword>
<dbReference type="Proteomes" id="UP000317036">
    <property type="component" value="Unassembled WGS sequence"/>
</dbReference>
<name>A0A559K937_9BACL</name>
<feature type="binding site" evidence="12">
    <location>
        <position position="245"/>
    </location>
    <ligand>
        <name>K(+)</name>
        <dbReference type="ChEBI" id="CHEBI:29103"/>
    </ligand>
</feature>
<dbReference type="EMBL" id="VNJI01000021">
    <property type="protein sequence ID" value="TVY08641.1"/>
    <property type="molecule type" value="Genomic_DNA"/>
</dbReference>
<feature type="binding site" evidence="12">
    <location>
        <position position="284"/>
    </location>
    <ligand>
        <name>K(+)</name>
        <dbReference type="ChEBI" id="CHEBI:29103"/>
    </ligand>
</feature>
<feature type="binding site" evidence="12">
    <location>
        <begin position="217"/>
        <end position="222"/>
    </location>
    <ligand>
        <name>ATP</name>
        <dbReference type="ChEBI" id="CHEBI:30616"/>
    </ligand>
</feature>
<evidence type="ECO:0000313" key="14">
    <source>
        <dbReference type="EMBL" id="TVY08641.1"/>
    </source>
</evidence>
<dbReference type="InterPro" id="IPR029056">
    <property type="entry name" value="Ribokinase-like"/>
</dbReference>
<comment type="function">
    <text evidence="12">Catalyzes the phosphorylation of ribose at O-5 in a reaction requiring ATP and magnesium. The resulting D-ribose-5-phosphate can then be used either for sythesis of nucleotides, histidine, and tryptophan, or as a component of the pentose phosphate pathway.</text>
</comment>